<evidence type="ECO:0000313" key="1">
    <source>
        <dbReference type="EMBL" id="OHU47301.1"/>
    </source>
</evidence>
<evidence type="ECO:0000313" key="2">
    <source>
        <dbReference type="Proteomes" id="UP000180043"/>
    </source>
</evidence>
<sequence>MSANIFHGPSGTVEAWQYDGTAARAQEIADAAGLEIVQQAPRAVALRVPETLSFSPGDYYEADTREIAILTGGWFWVDRAAKIIGCEWDQYFREHFAHAAQPASAR</sequence>
<reference evidence="1 2" key="1">
    <citation type="submission" date="2016-10" db="EMBL/GenBank/DDBJ databases">
        <title>Evaluation of Human, Veterinary and Environmental Mycobacterium chelonae Isolates by Core Genome Phylogenomic Analysis, Targeted Gene Comparison, and Anti-microbial Susceptibility Patterns: A Tale of Mistaken Identities.</title>
        <authorList>
            <person name="Fogelson S.B."/>
            <person name="Camus A.C."/>
            <person name="Lorenz W."/>
            <person name="Vasireddy R."/>
            <person name="Vasireddy S."/>
            <person name="Smith T."/>
            <person name="Brown-Elliott B.A."/>
            <person name="Wallace R.J.Jr."/>
            <person name="Hasan N.A."/>
            <person name="Reischl U."/>
            <person name="Sanchez S."/>
        </authorList>
    </citation>
    <scope>NUCLEOTIDE SEQUENCE [LARGE SCALE GENOMIC DNA]</scope>
    <source>
        <strain evidence="1 2">15515</strain>
    </source>
</reference>
<gene>
    <name evidence="1" type="ORF">BKG82_26995</name>
</gene>
<organism evidence="1 2">
    <name type="scientific">Mycobacteroides chelonae</name>
    <name type="common">Mycobacterium chelonae</name>
    <dbReference type="NCBI Taxonomy" id="1774"/>
    <lineage>
        <taxon>Bacteria</taxon>
        <taxon>Bacillati</taxon>
        <taxon>Actinomycetota</taxon>
        <taxon>Actinomycetes</taxon>
        <taxon>Mycobacteriales</taxon>
        <taxon>Mycobacteriaceae</taxon>
        <taxon>Mycobacteroides</taxon>
    </lineage>
</organism>
<dbReference type="RefSeq" id="WP_070940598.1">
    <property type="nucleotide sequence ID" value="NZ_MLII01000051.1"/>
</dbReference>
<proteinExistence type="predicted"/>
<dbReference type="AlphaFoldDB" id="A0A1S1LG89"/>
<accession>A0A1S1LG89</accession>
<name>A0A1S1LG89_MYCCH</name>
<dbReference type="Proteomes" id="UP000180043">
    <property type="component" value="Unassembled WGS sequence"/>
</dbReference>
<protein>
    <submittedName>
        <fullName evidence="1">Uncharacterized protein</fullName>
    </submittedName>
</protein>
<comment type="caution">
    <text evidence="1">The sequence shown here is derived from an EMBL/GenBank/DDBJ whole genome shotgun (WGS) entry which is preliminary data.</text>
</comment>
<dbReference type="EMBL" id="MLIQ01000042">
    <property type="protein sequence ID" value="OHU47301.1"/>
    <property type="molecule type" value="Genomic_DNA"/>
</dbReference>